<gene>
    <name evidence="1" type="ORF">NCTC9239_02019</name>
</gene>
<keyword evidence="2" id="KW-1185">Reference proteome</keyword>
<accession>A0A4P1K6X1</accession>
<sequence length="158" mass="17868">MVNDLLESIANDFQGIDDRFWSFAIGLWHDTFPFHQNEAAGLDPFQQRLALHLKAKVTDNMQGWYPAITRLILAVQGPHGGPPIIERRSAYVILGDLFYDQLRTGLPKLAKDMPDKLSDYLPPSVTYDLASNTLTRTYIRGNQRQTDLNALQIGLVDL</sequence>
<organism evidence="1 2">
    <name type="scientific">Brevundimonas vancanneytii</name>
    <dbReference type="NCBI Taxonomy" id="1325724"/>
    <lineage>
        <taxon>Bacteria</taxon>
        <taxon>Pseudomonadati</taxon>
        <taxon>Pseudomonadota</taxon>
        <taxon>Alphaproteobacteria</taxon>
        <taxon>Caulobacterales</taxon>
        <taxon>Caulobacteraceae</taxon>
        <taxon>Brevundimonas</taxon>
    </lineage>
</organism>
<dbReference type="EMBL" id="LR588407">
    <property type="protein sequence ID" value="VTO16258.1"/>
    <property type="molecule type" value="Genomic_DNA"/>
</dbReference>
<reference evidence="1 2" key="1">
    <citation type="submission" date="2019-04" db="EMBL/GenBank/DDBJ databases">
        <authorList>
            <consortium name="Pathogen Informatics"/>
        </authorList>
    </citation>
    <scope>NUCLEOTIDE SEQUENCE [LARGE SCALE GENOMIC DNA]</scope>
    <source>
        <strain evidence="1 2">NCTC9239</strain>
    </source>
</reference>
<dbReference type="Proteomes" id="UP000309952">
    <property type="component" value="Chromosome"/>
</dbReference>
<protein>
    <submittedName>
        <fullName evidence="1">Uncharacterized protein</fullName>
    </submittedName>
</protein>
<dbReference type="AlphaFoldDB" id="A0A4P1K6X1"/>
<evidence type="ECO:0000313" key="2">
    <source>
        <dbReference type="Proteomes" id="UP000309952"/>
    </source>
</evidence>
<evidence type="ECO:0000313" key="1">
    <source>
        <dbReference type="EMBL" id="VTO16258.1"/>
    </source>
</evidence>
<name>A0A4P1K6X1_9CAUL</name>
<dbReference type="KEGG" id="bvy:NCTC9239_02019"/>
<proteinExistence type="predicted"/>